<reference evidence="1 2" key="1">
    <citation type="submission" date="2024-05" db="EMBL/GenBank/DDBJ databases">
        <authorList>
            <person name="Jiang F."/>
        </authorList>
    </citation>
    <scope>NUCLEOTIDE SEQUENCE [LARGE SCALE GENOMIC DNA]</scope>
    <source>
        <strain evidence="1 2">LZ166</strain>
    </source>
</reference>
<dbReference type="SUPFAM" id="SSF51556">
    <property type="entry name" value="Metallo-dependent hydrolases"/>
    <property type="match status" value="1"/>
</dbReference>
<dbReference type="Pfam" id="PF01244">
    <property type="entry name" value="Peptidase_M19"/>
    <property type="match status" value="1"/>
</dbReference>
<organism evidence="1 2">
    <name type="scientific">Aquibium pacificus</name>
    <dbReference type="NCBI Taxonomy" id="3153579"/>
    <lineage>
        <taxon>Bacteria</taxon>
        <taxon>Pseudomonadati</taxon>
        <taxon>Pseudomonadota</taxon>
        <taxon>Alphaproteobacteria</taxon>
        <taxon>Hyphomicrobiales</taxon>
        <taxon>Phyllobacteriaceae</taxon>
        <taxon>Aquibium</taxon>
    </lineage>
</organism>
<proteinExistence type="predicted"/>
<keyword evidence="1" id="KW-0224">Dipeptidase</keyword>
<name>A0ABV3SNW8_9HYPH</name>
<dbReference type="EMBL" id="JBDPGJ010000004">
    <property type="protein sequence ID" value="MEX0407903.1"/>
    <property type="molecule type" value="Genomic_DNA"/>
</dbReference>
<dbReference type="GO" id="GO:0016805">
    <property type="term" value="F:dipeptidase activity"/>
    <property type="evidence" value="ECO:0007669"/>
    <property type="project" value="UniProtKB-KW"/>
</dbReference>
<gene>
    <name evidence="1" type="ORF">ABGN05_19765</name>
</gene>
<evidence type="ECO:0000313" key="1">
    <source>
        <dbReference type="EMBL" id="MEX0407903.1"/>
    </source>
</evidence>
<sequence length="342" mass="37261">MGEPDGGALYSQFPWLRDTLICDGLLPWSKPFLPPGASLSEQLSRLRTSRFSHVSLTLAAGQDTALEALQNLGSIAAELRSFGTEVTGTSAQIRAAHAAGRFSVSFHFQTSTPFASSLDLVDAFFAAGVTRAILAYNDANVFADGCHEPRNAGLSVRGRALVRRMDAVGMRIDLTHCGQKTVSDVLELETRLTPMFSHSNAAALYPHERNISDQQIRLAAEAGGYFGVNGVGFFLGAEDNDIPREMARHAAHIAGLAGADKIGLGTDFMFLEGSDYGFFHNQRDTWPRGYPEPPWSFFQPEQLPALVAALEVEGFTKDQIRGLLGENYLRFLAESSTELWSE</sequence>
<dbReference type="EC" id="3.4.13.-" evidence="1"/>
<dbReference type="PANTHER" id="PTHR10443">
    <property type="entry name" value="MICROSOMAL DIPEPTIDASE"/>
    <property type="match status" value="1"/>
</dbReference>
<accession>A0ABV3SNW8</accession>
<evidence type="ECO:0000313" key="2">
    <source>
        <dbReference type="Proteomes" id="UP001556692"/>
    </source>
</evidence>
<dbReference type="RefSeq" id="WP_367955759.1">
    <property type="nucleotide sequence ID" value="NZ_JBDPGJ010000004.1"/>
</dbReference>
<keyword evidence="1" id="KW-0378">Hydrolase</keyword>
<keyword evidence="1" id="KW-0645">Protease</keyword>
<protein>
    <submittedName>
        <fullName evidence="1">Membrane dipeptidase</fullName>
        <ecNumber evidence="1">3.4.13.-</ecNumber>
    </submittedName>
</protein>
<dbReference type="Proteomes" id="UP001556692">
    <property type="component" value="Unassembled WGS sequence"/>
</dbReference>
<dbReference type="Gene3D" id="3.20.20.140">
    <property type="entry name" value="Metal-dependent hydrolases"/>
    <property type="match status" value="1"/>
</dbReference>
<dbReference type="PANTHER" id="PTHR10443:SF12">
    <property type="entry name" value="DIPEPTIDASE"/>
    <property type="match status" value="1"/>
</dbReference>
<comment type="caution">
    <text evidence="1">The sequence shown here is derived from an EMBL/GenBank/DDBJ whole genome shotgun (WGS) entry which is preliminary data.</text>
</comment>
<dbReference type="PROSITE" id="PS51365">
    <property type="entry name" value="RENAL_DIPEPTIDASE_2"/>
    <property type="match status" value="1"/>
</dbReference>
<dbReference type="InterPro" id="IPR032466">
    <property type="entry name" value="Metal_Hydrolase"/>
</dbReference>
<keyword evidence="2" id="KW-1185">Reference proteome</keyword>
<dbReference type="InterPro" id="IPR008257">
    <property type="entry name" value="Pept_M19"/>
</dbReference>